<evidence type="ECO:0000313" key="1">
    <source>
        <dbReference type="EMBL" id="CAJ61946.1"/>
    </source>
</evidence>
<sequence length="63" mass="7201">MESIDLNAGWVRERGPRFSSITMADVRRLSYGLVGPVQRYAPTVYRSRGEQWLAMNAREVRSG</sequence>
<dbReference type="Proteomes" id="UP000000657">
    <property type="component" value="Chromosome"/>
</dbReference>
<gene>
    <name evidence="1" type="ordered locus">FRAAL3302</name>
</gene>
<protein>
    <submittedName>
        <fullName evidence="1">Uncharacterized protein</fullName>
    </submittedName>
</protein>
<evidence type="ECO:0000313" key="2">
    <source>
        <dbReference type="Proteomes" id="UP000000657"/>
    </source>
</evidence>
<proteinExistence type="predicted"/>
<organism evidence="1 2">
    <name type="scientific">Frankia alni (strain DSM 45986 / CECT 9034 / ACN14a)</name>
    <dbReference type="NCBI Taxonomy" id="326424"/>
    <lineage>
        <taxon>Bacteria</taxon>
        <taxon>Bacillati</taxon>
        <taxon>Actinomycetota</taxon>
        <taxon>Actinomycetes</taxon>
        <taxon>Frankiales</taxon>
        <taxon>Frankiaceae</taxon>
        <taxon>Frankia</taxon>
    </lineage>
</organism>
<accession>Q0RKL2</accession>
<name>Q0RKL2_FRAAA</name>
<dbReference type="HOGENOM" id="CLU_2879300_0_0_11"/>
<keyword evidence="2" id="KW-1185">Reference proteome</keyword>
<reference evidence="1 2" key="1">
    <citation type="journal article" date="2007" name="Genome Res.">
        <title>Genome characteristics of facultatively symbiotic Frankia sp. strains reflect host range and host plant biogeography.</title>
        <authorList>
            <person name="Normand P."/>
            <person name="Lapierre P."/>
            <person name="Tisa L.S."/>
            <person name="Gogarten J.P."/>
            <person name="Alloisio N."/>
            <person name="Bagnarol E."/>
            <person name="Bassi C.A."/>
            <person name="Berry A.M."/>
            <person name="Bickhart D.M."/>
            <person name="Choisne N."/>
            <person name="Couloux A."/>
            <person name="Cournoyer B."/>
            <person name="Cruveiller S."/>
            <person name="Daubin V."/>
            <person name="Demange N."/>
            <person name="Francino M.P."/>
            <person name="Goltsman E."/>
            <person name="Huang Y."/>
            <person name="Kopp O.R."/>
            <person name="Labarre L."/>
            <person name="Lapidus A."/>
            <person name="Lavire C."/>
            <person name="Marechal J."/>
            <person name="Martinez M."/>
            <person name="Mastronunzio J.E."/>
            <person name="Mullin B.C."/>
            <person name="Niemann J."/>
            <person name="Pujic P."/>
            <person name="Rawnsley T."/>
            <person name="Rouy Z."/>
            <person name="Schenowitz C."/>
            <person name="Sellstedt A."/>
            <person name="Tavares F."/>
            <person name="Tomkins J.P."/>
            <person name="Vallenet D."/>
            <person name="Valverde C."/>
            <person name="Wall L.G."/>
            <person name="Wang Y."/>
            <person name="Medigue C."/>
            <person name="Benson D.R."/>
        </authorList>
    </citation>
    <scope>NUCLEOTIDE SEQUENCE [LARGE SCALE GENOMIC DNA]</scope>
    <source>
        <strain evidence="2">DSM 45986 / CECT 9034 / ACN14a</strain>
    </source>
</reference>
<dbReference type="AlphaFoldDB" id="Q0RKL2"/>
<dbReference type="KEGG" id="fal:FRAAL3302"/>
<dbReference type="EMBL" id="CT573213">
    <property type="protein sequence ID" value="CAJ61946.1"/>
    <property type="molecule type" value="Genomic_DNA"/>
</dbReference>